<evidence type="ECO:0000313" key="3">
    <source>
        <dbReference type="Proteomes" id="UP000694385"/>
    </source>
</evidence>
<sequence length="232" mass="24239">MSLPLRLPYSSPARRLRAVLLFPCFCAPLTPPPSPACSQDPDSDTDGGASSEGCPLDDAWLYVPGGRGRAFSGCAGASTRQGWAGPGPLSLPHVPPPKPGPPSNVAPGPLSRGCVRRPQPTRPPLLNRRPSAAKGSWPAKDRQPGILGGKEPESSVSSRKEYDRLWRIGQFAPPTLPAPRAAARGVAASRGEAPGGKKSAKVCQPASASQEKNPATCRKIVLEVKKGVGKPR</sequence>
<dbReference type="Proteomes" id="UP000694385">
    <property type="component" value="Unassembled WGS sequence"/>
</dbReference>
<evidence type="ECO:0000256" key="1">
    <source>
        <dbReference type="SAM" id="MobiDB-lite"/>
    </source>
</evidence>
<reference evidence="2" key="1">
    <citation type="submission" date="2025-08" db="UniProtKB">
        <authorList>
            <consortium name="Ensembl"/>
        </authorList>
    </citation>
    <scope>IDENTIFICATION</scope>
</reference>
<feature type="compositionally biased region" description="Pro residues" evidence="1">
    <location>
        <begin position="93"/>
        <end position="104"/>
    </location>
</feature>
<feature type="region of interest" description="Disordered" evidence="1">
    <location>
        <begin position="33"/>
        <end position="54"/>
    </location>
</feature>
<dbReference type="AlphaFoldDB" id="A0A8C5LCE0"/>
<dbReference type="GeneTree" id="ENSGT00520000058292"/>
<feature type="region of interest" description="Disordered" evidence="1">
    <location>
        <begin position="172"/>
        <end position="213"/>
    </location>
</feature>
<feature type="region of interest" description="Disordered" evidence="1">
    <location>
        <begin position="73"/>
        <end position="160"/>
    </location>
</feature>
<name>A0A8C5LCE0_JACJA</name>
<feature type="compositionally biased region" description="Low complexity" evidence="1">
    <location>
        <begin position="178"/>
        <end position="192"/>
    </location>
</feature>
<evidence type="ECO:0000313" key="2">
    <source>
        <dbReference type="Ensembl" id="ENSJJAP00000020861.1"/>
    </source>
</evidence>
<reference evidence="2" key="2">
    <citation type="submission" date="2025-09" db="UniProtKB">
        <authorList>
            <consortium name="Ensembl"/>
        </authorList>
    </citation>
    <scope>IDENTIFICATION</scope>
</reference>
<keyword evidence="3" id="KW-1185">Reference proteome</keyword>
<accession>A0A8C5LCE0</accession>
<dbReference type="Ensembl" id="ENSJJAT00000027411.1">
    <property type="protein sequence ID" value="ENSJJAP00000020861.1"/>
    <property type="gene ID" value="ENSJJAG00000021411.1"/>
</dbReference>
<feature type="compositionally biased region" description="Basic and acidic residues" evidence="1">
    <location>
        <begin position="150"/>
        <end position="160"/>
    </location>
</feature>
<proteinExistence type="predicted"/>
<protein>
    <submittedName>
        <fullName evidence="2">RIKEN cDNA 1700056E22 gene</fullName>
    </submittedName>
</protein>
<dbReference type="OMA" id="YCSPARR"/>
<organism evidence="2 3">
    <name type="scientific">Jaculus jaculus</name>
    <name type="common">Lesser Egyptian jerboa</name>
    <dbReference type="NCBI Taxonomy" id="51337"/>
    <lineage>
        <taxon>Eukaryota</taxon>
        <taxon>Metazoa</taxon>
        <taxon>Chordata</taxon>
        <taxon>Craniata</taxon>
        <taxon>Vertebrata</taxon>
        <taxon>Euteleostomi</taxon>
        <taxon>Mammalia</taxon>
        <taxon>Eutheria</taxon>
        <taxon>Euarchontoglires</taxon>
        <taxon>Glires</taxon>
        <taxon>Rodentia</taxon>
        <taxon>Myomorpha</taxon>
        <taxon>Dipodoidea</taxon>
        <taxon>Dipodidae</taxon>
        <taxon>Dipodinae</taxon>
        <taxon>Jaculus</taxon>
    </lineage>
</organism>